<accession>A0A1Q4NUH2</accession>
<dbReference type="EMBL" id="MJAO01000035">
    <property type="protein sequence ID" value="OKB64526.1"/>
    <property type="molecule type" value="Genomic_DNA"/>
</dbReference>
<evidence type="ECO:0000313" key="2">
    <source>
        <dbReference type="EMBL" id="OKB64526.1"/>
    </source>
</evidence>
<dbReference type="RefSeq" id="WP_073534693.1">
    <property type="nucleotide sequence ID" value="NZ_MJAO01000035.1"/>
</dbReference>
<dbReference type="Proteomes" id="UP000185770">
    <property type="component" value="Unassembled WGS sequence"/>
</dbReference>
<feature type="chain" id="PRO_5013384200" evidence="1">
    <location>
        <begin position="22"/>
        <end position="158"/>
    </location>
</feature>
<feature type="signal peptide" evidence="1">
    <location>
        <begin position="1"/>
        <end position="21"/>
    </location>
</feature>
<name>A0A1Q4NUH2_SERMA</name>
<evidence type="ECO:0000256" key="1">
    <source>
        <dbReference type="SAM" id="SignalP"/>
    </source>
</evidence>
<organism evidence="2 3">
    <name type="scientific">Serratia marcescens</name>
    <dbReference type="NCBI Taxonomy" id="615"/>
    <lineage>
        <taxon>Bacteria</taxon>
        <taxon>Pseudomonadati</taxon>
        <taxon>Pseudomonadota</taxon>
        <taxon>Gammaproteobacteria</taxon>
        <taxon>Enterobacterales</taxon>
        <taxon>Yersiniaceae</taxon>
        <taxon>Serratia</taxon>
    </lineage>
</organism>
<evidence type="ECO:0000313" key="3">
    <source>
        <dbReference type="Proteomes" id="UP000185770"/>
    </source>
</evidence>
<keyword evidence="1" id="KW-0732">Signal</keyword>
<reference evidence="2 3" key="1">
    <citation type="submission" date="2016-09" db="EMBL/GenBank/DDBJ databases">
        <title>Serratia marcescens MSU-97 and epiphytic antimycotic-producing bacteria.</title>
        <authorList>
            <person name="Matilla M.A."/>
        </authorList>
    </citation>
    <scope>NUCLEOTIDE SEQUENCE [LARGE SCALE GENOMIC DNA]</scope>
    <source>
        <strain evidence="2 3">MSU-97</strain>
    </source>
</reference>
<sequence>MKILMTGLFCCALAAPLMAQAETGPWASGWGQGTTEYSVRGQGQSQLYIGCDPYKAMFVMFTDAAGLSLTNYDAQTQTRSFYVSVDGSDPILFNDVLSRVGADSVRFAWDKLRKGKTVVVSGEGMQTTRFTLKGAGQVLPAFSQSDCKVGAAIPAGEN</sequence>
<gene>
    <name evidence="2" type="ORF">BHU62_22230</name>
</gene>
<protein>
    <submittedName>
        <fullName evidence="2">Uncharacterized protein</fullName>
    </submittedName>
</protein>
<dbReference type="AlphaFoldDB" id="A0A1Q4NUH2"/>
<proteinExistence type="predicted"/>
<comment type="caution">
    <text evidence="2">The sequence shown here is derived from an EMBL/GenBank/DDBJ whole genome shotgun (WGS) entry which is preliminary data.</text>
</comment>